<keyword evidence="6" id="KW-0479">Metal-binding</keyword>
<dbReference type="GO" id="GO:0008270">
    <property type="term" value="F:zinc ion binding"/>
    <property type="evidence" value="ECO:0007669"/>
    <property type="project" value="UniProtKB-KW"/>
</dbReference>
<dbReference type="FunFam" id="3.40.50.10330:FF:000003">
    <property type="entry name" value="Diacylglycerol kinase"/>
    <property type="match status" value="2"/>
</dbReference>
<keyword evidence="11" id="KW-0862">Zinc</keyword>
<evidence type="ECO:0000256" key="16">
    <source>
        <dbReference type="ARBA" id="ARBA00023395"/>
    </source>
</evidence>
<dbReference type="InterPro" id="IPR016064">
    <property type="entry name" value="NAD/diacylglycerol_kinase_sf"/>
</dbReference>
<dbReference type="PANTHER" id="PTHR11255:SF48">
    <property type="entry name" value="DIACYLGLYCEROL KINASE 1"/>
    <property type="match status" value="1"/>
</dbReference>
<feature type="region of interest" description="Disordered" evidence="21">
    <location>
        <begin position="1736"/>
        <end position="1763"/>
    </location>
</feature>
<evidence type="ECO:0000256" key="8">
    <source>
        <dbReference type="ARBA" id="ARBA00022741"/>
    </source>
</evidence>
<dbReference type="EMBL" id="CAKASE010000070">
    <property type="protein sequence ID" value="CAG9573414.1"/>
    <property type="molecule type" value="Genomic_DNA"/>
</dbReference>
<evidence type="ECO:0000256" key="4">
    <source>
        <dbReference type="ARBA" id="ARBA00022490"/>
    </source>
</evidence>
<dbReference type="GO" id="GO:0005886">
    <property type="term" value="C:plasma membrane"/>
    <property type="evidence" value="ECO:0007669"/>
    <property type="project" value="TreeGrafter"/>
</dbReference>
<accession>A0A8J2W5T7</accession>
<keyword evidence="8 20" id="KW-0547">Nucleotide-binding</keyword>
<organism evidence="25 26">
    <name type="scientific">Danaus chrysippus</name>
    <name type="common">African queen</name>
    <dbReference type="NCBI Taxonomy" id="151541"/>
    <lineage>
        <taxon>Eukaryota</taxon>
        <taxon>Metazoa</taxon>
        <taxon>Ecdysozoa</taxon>
        <taxon>Arthropoda</taxon>
        <taxon>Hexapoda</taxon>
        <taxon>Insecta</taxon>
        <taxon>Pterygota</taxon>
        <taxon>Neoptera</taxon>
        <taxon>Endopterygota</taxon>
        <taxon>Lepidoptera</taxon>
        <taxon>Glossata</taxon>
        <taxon>Ditrysia</taxon>
        <taxon>Papilionoidea</taxon>
        <taxon>Nymphalidae</taxon>
        <taxon>Danainae</taxon>
        <taxon>Danaini</taxon>
        <taxon>Danaina</taxon>
        <taxon>Danaus</taxon>
        <taxon>Anosia</taxon>
    </lineage>
</organism>
<dbReference type="InterPro" id="IPR018247">
    <property type="entry name" value="EF_Hand_1_Ca_BS"/>
</dbReference>
<dbReference type="SMART" id="SM00109">
    <property type="entry name" value="C1"/>
    <property type="match status" value="5"/>
</dbReference>
<protein>
    <recommendedName>
        <fullName evidence="20">Diacylglycerol kinase</fullName>
        <shortName evidence="20">DAG kinase</shortName>
        <ecNumber evidence="20">2.7.1.107</ecNumber>
    </recommendedName>
</protein>
<gene>
    <name evidence="25" type="ORF">DCHRY22_LOCUS10437</name>
</gene>
<dbReference type="Pfam" id="PF00130">
    <property type="entry name" value="C1_1"/>
    <property type="match status" value="5"/>
</dbReference>
<dbReference type="SMART" id="SM00046">
    <property type="entry name" value="DAGKc"/>
    <property type="match status" value="2"/>
</dbReference>
<feature type="domain" description="Phorbol-ester/DAG-type" evidence="22">
    <location>
        <begin position="1137"/>
        <end position="1187"/>
    </location>
</feature>
<feature type="compositionally biased region" description="Low complexity" evidence="21">
    <location>
        <begin position="980"/>
        <end position="1000"/>
    </location>
</feature>
<dbReference type="Pfam" id="PF00781">
    <property type="entry name" value="DAGK_cat"/>
    <property type="match status" value="2"/>
</dbReference>
<dbReference type="GO" id="GO:0006629">
    <property type="term" value="P:lipid metabolic process"/>
    <property type="evidence" value="ECO:0007669"/>
    <property type="project" value="UniProtKB-KW"/>
</dbReference>
<dbReference type="InterPro" id="IPR029477">
    <property type="entry name" value="DAG_kinase_typeI_N"/>
</dbReference>
<dbReference type="Gene3D" id="1.10.238.110">
    <property type="entry name" value="Diacylglycerol kinase alpha"/>
    <property type="match status" value="4"/>
</dbReference>
<evidence type="ECO:0000256" key="6">
    <source>
        <dbReference type="ARBA" id="ARBA00022723"/>
    </source>
</evidence>
<feature type="region of interest" description="Disordered" evidence="21">
    <location>
        <begin position="1301"/>
        <end position="1322"/>
    </location>
</feature>
<dbReference type="CDD" id="cd20851">
    <property type="entry name" value="C1_DGK_typeI_like_rpt2"/>
    <property type="match status" value="2"/>
</dbReference>
<evidence type="ECO:0000256" key="15">
    <source>
        <dbReference type="ARBA" id="ARBA00023371"/>
    </source>
</evidence>
<dbReference type="Pfam" id="PF13499">
    <property type="entry name" value="EF-hand_7"/>
    <property type="match status" value="3"/>
</dbReference>
<comment type="similarity">
    <text evidence="3 20">Belongs to the eukaryotic diacylglycerol kinase family.</text>
</comment>
<proteinExistence type="inferred from homology"/>
<dbReference type="Proteomes" id="UP000789524">
    <property type="component" value="Unassembled WGS sequence"/>
</dbReference>
<dbReference type="GO" id="GO:0004143">
    <property type="term" value="F:ATP-dependent diacylglycerol kinase activity"/>
    <property type="evidence" value="ECO:0007669"/>
    <property type="project" value="UniProtKB-EC"/>
</dbReference>
<dbReference type="SUPFAM" id="SSF47473">
    <property type="entry name" value="EF-hand"/>
    <property type="match status" value="4"/>
</dbReference>
<feature type="domain" description="DAGKc" evidence="23">
    <location>
        <begin position="1328"/>
        <end position="1462"/>
    </location>
</feature>
<feature type="domain" description="EF-hand" evidence="24">
    <location>
        <begin position="239"/>
        <end position="274"/>
    </location>
</feature>
<evidence type="ECO:0000256" key="17">
    <source>
        <dbReference type="ARBA" id="ARBA00023400"/>
    </source>
</evidence>
<dbReference type="SMART" id="SM00045">
    <property type="entry name" value="DAGKa"/>
    <property type="match status" value="2"/>
</dbReference>
<feature type="region of interest" description="Disordered" evidence="21">
    <location>
        <begin position="499"/>
        <end position="519"/>
    </location>
</feature>
<dbReference type="Gene3D" id="2.60.200.40">
    <property type="match status" value="2"/>
</dbReference>
<evidence type="ECO:0000313" key="25">
    <source>
        <dbReference type="EMBL" id="CAG9573414.1"/>
    </source>
</evidence>
<evidence type="ECO:0000256" key="11">
    <source>
        <dbReference type="ARBA" id="ARBA00022833"/>
    </source>
</evidence>
<evidence type="ECO:0000256" key="18">
    <source>
        <dbReference type="ARBA" id="ARBA00023411"/>
    </source>
</evidence>
<keyword evidence="10 20" id="KW-0418">Kinase</keyword>
<evidence type="ECO:0000256" key="20">
    <source>
        <dbReference type="RuleBase" id="RU361128"/>
    </source>
</evidence>
<evidence type="ECO:0000256" key="21">
    <source>
        <dbReference type="SAM" id="MobiDB-lite"/>
    </source>
</evidence>
<evidence type="ECO:0000256" key="10">
    <source>
        <dbReference type="ARBA" id="ARBA00022777"/>
    </source>
</evidence>
<dbReference type="CDD" id="cd00051">
    <property type="entry name" value="EFh"/>
    <property type="match status" value="3"/>
</dbReference>
<keyword evidence="7" id="KW-0677">Repeat</keyword>
<dbReference type="GO" id="GO:0005524">
    <property type="term" value="F:ATP binding"/>
    <property type="evidence" value="ECO:0007669"/>
    <property type="project" value="UniProtKB-KW"/>
</dbReference>
<feature type="domain" description="EF-hand" evidence="24">
    <location>
        <begin position="1845"/>
        <end position="1880"/>
    </location>
</feature>
<dbReference type="PROSITE" id="PS50222">
    <property type="entry name" value="EF_HAND_2"/>
    <property type="match status" value="3"/>
</dbReference>
<evidence type="ECO:0000259" key="23">
    <source>
        <dbReference type="PROSITE" id="PS50146"/>
    </source>
</evidence>
<evidence type="ECO:0000256" key="13">
    <source>
        <dbReference type="ARBA" id="ARBA00022840"/>
    </source>
</evidence>
<sequence length="2026" mass="226619">MPNTTGSGFQWDKLSPAEFQQLQELTSYSTRKLQDVLNEFCETKKQSPDGDIDFEGFRWFLDTFLEVTTPDDLARHLFLSFVRRDKRPALREMAAASSTTACAAVTAHADHPAKLSLASKIHGLAERLQQLGKGSGDSVDGEKGSRSRTGSVHPMFSVTTHPSYSSHELCLGRLETSPSHSQMSRNSSRKSSNSLRVNQSTKIEDFKHLMRRPSTIEVHTARVSLKDIVCYLSLLEAGRPEDKLEFMFRLYDTDGNGVLDTNEMDCIVNQMMTVAEYLGWETSELRPILQDMMVEIDYDADGTVSLDEWNRGGMTTIPLLVLLGLDTNVKEDGEHAWRLKHFNRPAYCNLCLNMLVGLGKKGLCCIFCKFTVHERCVQRAPASCVATYCKSRRAPAALAHHWVEGNCHGKCARCRKKIKGYNGITGLHCRWCHITLHNRCVGSAGGACTLGRHARHILPPTAIRPLVLDRQRSLPHRHTPDKQTLPVSISLPISIAATTEEKKEEKEKEKEHRAPPISFQITPPEGTCPLLVFINPKSGGRQGSRVLRKLQYILNPRQVHDIAKGGPMQGLQTFKDVRNYRVICCGGDGTVGWVLETMDKIQMECRPAVGVIPLGTGNDLARCLRWGGGYEGESIHKILDKIGRASTVMMDRWHIHVENSTDEVEQLQMPDSTPHPTSVPYNIINNYFSIGVDAAICVKFHTERERNPDKFSSRMKNKLWYFEFATSEQFAASCKNLHENIELVCDGVSLELNKGPALQGVALLNIPYAHGGSNLWGASGAHRRGRFPDAQQDIGDKLIEVIGLENCLHMGQVRTGLRASGRRLAQCSSIRLITKRTFPMQIDGEPWMQPPCKDIDFEGFRWFLDTFLEVTTPDDLARHLFLSFVRRDKRPALREMAAASSTTACAAVTAHADHPAKLSLASKIHGLAERLQQLGKGSGDSVDGEKGSRSRTGSVHPMFSVTTHPSYSSHELCLGRLETSPSHSQMSRNSSRKSSNSLRVNQSTKIEDFKHLMRRPSTIEVHTARVSLKDIVCYLSLLEAGRPEDKLEFMFRLYDTDGNGVLDTNEMDCIVNQMMTVAEYLGWETSELRPILQDMMVEIDYDADGTVSLDEWNRGGMTTIPLLVLLGLDTNVKEDGEHAWRLKHFNRPAYCNLCLNMLVGLGKKGLCCIFCKFTVHERCVQRAPASCVATYCKSRRAPAALAHHWVEGNCHGKCARCRKKIKGYNGITGLHCRWCHITLHNRCVGSAGGACTLGRHARHILPPTAIRPLVLDRQRSLPHRHTPDKQTLPVSISLPISIAATTEEKKEEKEKEREHRAPPISFQITPPEGTCPLLVFINPKSGGRQGSRVLRKLQYILNPRQVHDIAKGGPMQGLQTFKDVRNYRVICCGGDGTVGWVLETMDKIQMECRPAVGVIPLGTGNDLARCLRWGGGYEGESIHKILDKIGRASTVMMDRWHIHVENSTDEVEQLQMPDSAPHPTSVPYNIINNYFSIGVDAAICVKFHTERERNPDKFSSRMKNKLWYFEFATSEQFAASCKNLHENIELVCDGVSLELNKGPALQGVALLNIPYAHGGSNLWGASGAHRRGRFPDAQQDIGDKLIEVIGLENCLHMGQVRTGLRASGRRLAQCSSIRLITKRTFPMQIDGEPWMQPPCKDIDFEGFRWFLDTFLEVTTPDDLARHLFLSFVRRDKRPALREMAAASSTTACAAVTAHADHPAKLSLASKIHGLAERLQQLGKGSGDSVDGEKGSRSRTGSVHPMFSVTTHPSYSSHELCLGRLETSPSHSQMSRNSSRKSSNSLRVNQSTKIEDFKHLMRRPSTIEVHTARVSLKDIVCYLSLLEAGRPEDKLEFMFRLYDTDGNGVLDTNEMDCIVNQMMTVAEYLGWETSELRPILQDMMVEIDYDADGTVSLDEWNRGGMTTIPLLVLLGLDTNVKEDGEHAWRLKHFNRPAYCNLCLNMLVGLGKKGLCCIFCKFTVHERCVQRAPASCVATYCKSRRAPAALAHHWVEGTYIQTDTHTERERKK</sequence>
<feature type="compositionally biased region" description="Basic and acidic residues" evidence="21">
    <location>
        <begin position="1302"/>
        <end position="1317"/>
    </location>
</feature>
<dbReference type="InterPro" id="IPR038199">
    <property type="entry name" value="DGK_typeI_N_sf"/>
</dbReference>
<evidence type="ECO:0000256" key="14">
    <source>
        <dbReference type="ARBA" id="ARBA00023098"/>
    </source>
</evidence>
<evidence type="ECO:0000256" key="2">
    <source>
        <dbReference type="ARBA" id="ARBA00005175"/>
    </source>
</evidence>
<feature type="compositionally biased region" description="Low complexity" evidence="21">
    <location>
        <begin position="177"/>
        <end position="197"/>
    </location>
</feature>
<name>A0A8J2W5T7_9NEOP</name>
<dbReference type="Pfam" id="PF00609">
    <property type="entry name" value="DAGK_acc"/>
    <property type="match status" value="2"/>
</dbReference>
<evidence type="ECO:0000256" key="7">
    <source>
        <dbReference type="ARBA" id="ARBA00022737"/>
    </source>
</evidence>
<feature type="region of interest" description="Disordered" evidence="21">
    <location>
        <begin position="933"/>
        <end position="960"/>
    </location>
</feature>
<feature type="domain" description="Phorbol-ester/DAG-type" evidence="22">
    <location>
        <begin position="1202"/>
        <end position="1251"/>
    </location>
</feature>
<reference evidence="25" key="1">
    <citation type="submission" date="2021-09" db="EMBL/GenBank/DDBJ databases">
        <authorList>
            <person name="Martin H S."/>
        </authorList>
    </citation>
    <scope>NUCLEOTIDE SEQUENCE</scope>
</reference>
<dbReference type="SMART" id="SM00054">
    <property type="entry name" value="EFh"/>
    <property type="match status" value="6"/>
</dbReference>
<feature type="compositionally biased region" description="Low complexity" evidence="21">
    <location>
        <begin position="1783"/>
        <end position="1803"/>
    </location>
</feature>
<evidence type="ECO:0000256" key="19">
    <source>
        <dbReference type="ARBA" id="ARBA00060536"/>
    </source>
</evidence>
<comment type="caution">
    <text evidence="25">The sequence shown here is derived from an EMBL/GenBank/DDBJ whole genome shotgun (WGS) entry which is preliminary data.</text>
</comment>
<feature type="compositionally biased region" description="Basic and acidic residues" evidence="21">
    <location>
        <begin position="499"/>
        <end position="514"/>
    </location>
</feature>
<dbReference type="InterPro" id="IPR002048">
    <property type="entry name" value="EF_hand_dom"/>
</dbReference>
<evidence type="ECO:0000256" key="9">
    <source>
        <dbReference type="ARBA" id="ARBA00022771"/>
    </source>
</evidence>
<evidence type="ECO:0000259" key="24">
    <source>
        <dbReference type="PROSITE" id="PS50222"/>
    </source>
</evidence>
<evidence type="ECO:0000256" key="1">
    <source>
        <dbReference type="ARBA" id="ARBA00004496"/>
    </source>
</evidence>
<comment type="pathway">
    <text evidence="19">Glycerolipid metabolism.</text>
</comment>
<comment type="pathway">
    <text evidence="2">Lipid metabolism; glycerolipid metabolism.</text>
</comment>
<comment type="catalytic activity">
    <reaction evidence="15">
        <text>1,2-di-(9Z-octadecenoyl)-sn-glycerol + ATP = 1,2-di-(9Z-octadecenoyl)-sn-glycero-3-phosphate + ADP + H(+)</text>
        <dbReference type="Rhea" id="RHEA:40327"/>
        <dbReference type="ChEBI" id="CHEBI:15378"/>
        <dbReference type="ChEBI" id="CHEBI:30616"/>
        <dbReference type="ChEBI" id="CHEBI:52333"/>
        <dbReference type="ChEBI" id="CHEBI:74546"/>
        <dbReference type="ChEBI" id="CHEBI:456216"/>
    </reaction>
    <physiologicalReaction direction="left-to-right" evidence="15">
        <dbReference type="Rhea" id="RHEA:40328"/>
    </physiologicalReaction>
</comment>
<dbReference type="FunFam" id="1.10.238.110:FF:000008">
    <property type="entry name" value="Diacylglycerol kinase"/>
    <property type="match status" value="1"/>
</dbReference>
<feature type="domain" description="EF-hand" evidence="24">
    <location>
        <begin position="1042"/>
        <end position="1077"/>
    </location>
</feature>
<feature type="domain" description="Phorbol-ester/DAG-type" evidence="22">
    <location>
        <begin position="1940"/>
        <end position="1990"/>
    </location>
</feature>
<dbReference type="InterPro" id="IPR000756">
    <property type="entry name" value="Diacylglycerol_kin_accessory"/>
</dbReference>
<dbReference type="OrthoDB" id="242257at2759"/>
<dbReference type="Gene3D" id="3.30.60.20">
    <property type="match status" value="5"/>
</dbReference>
<feature type="region of interest" description="Disordered" evidence="21">
    <location>
        <begin position="130"/>
        <end position="157"/>
    </location>
</feature>
<evidence type="ECO:0000256" key="12">
    <source>
        <dbReference type="ARBA" id="ARBA00022837"/>
    </source>
</evidence>
<dbReference type="InterPro" id="IPR002219">
    <property type="entry name" value="PKC_DAG/PE"/>
</dbReference>
<feature type="domain" description="Phorbol-ester/DAG-type" evidence="22">
    <location>
        <begin position="334"/>
        <end position="384"/>
    </location>
</feature>
<evidence type="ECO:0000256" key="5">
    <source>
        <dbReference type="ARBA" id="ARBA00022679"/>
    </source>
</evidence>
<dbReference type="EC" id="2.7.1.107" evidence="20"/>
<dbReference type="PROSITE" id="PS50081">
    <property type="entry name" value="ZF_DAG_PE_2"/>
    <property type="match status" value="5"/>
</dbReference>
<dbReference type="FunFam" id="1.10.238.10:FF:000017">
    <property type="entry name" value="Diacylglycerol kinase"/>
    <property type="match status" value="3"/>
</dbReference>
<dbReference type="InterPro" id="IPR011992">
    <property type="entry name" value="EF-hand-dom_pair"/>
</dbReference>
<evidence type="ECO:0000256" key="3">
    <source>
        <dbReference type="ARBA" id="ARBA00009280"/>
    </source>
</evidence>
<dbReference type="PROSITE" id="PS00018">
    <property type="entry name" value="EF_HAND_1"/>
    <property type="match status" value="6"/>
</dbReference>
<dbReference type="InterPro" id="IPR037607">
    <property type="entry name" value="DGK"/>
</dbReference>
<dbReference type="GO" id="GO:0005509">
    <property type="term" value="F:calcium ion binding"/>
    <property type="evidence" value="ECO:0007669"/>
    <property type="project" value="InterPro"/>
</dbReference>
<dbReference type="GO" id="GO:0007200">
    <property type="term" value="P:phospholipase C-activating G protein-coupled receptor signaling pathway"/>
    <property type="evidence" value="ECO:0007669"/>
    <property type="project" value="InterPro"/>
</dbReference>
<feature type="region of interest" description="Disordered" evidence="21">
    <location>
        <begin position="979"/>
        <end position="1000"/>
    </location>
</feature>
<dbReference type="SUPFAM" id="SSF57889">
    <property type="entry name" value="Cysteine-rich domain"/>
    <property type="match status" value="5"/>
</dbReference>
<feature type="domain" description="DAGKc" evidence="23">
    <location>
        <begin position="525"/>
        <end position="659"/>
    </location>
</feature>
<dbReference type="PANTHER" id="PTHR11255">
    <property type="entry name" value="DIACYLGLYCEROL KINASE"/>
    <property type="match status" value="1"/>
</dbReference>
<dbReference type="Gene3D" id="3.40.50.10330">
    <property type="entry name" value="Probable inorganic polyphosphate/atp-NAD kinase, domain 1"/>
    <property type="match status" value="2"/>
</dbReference>
<dbReference type="InterPro" id="IPR017438">
    <property type="entry name" value="ATP-NAD_kinase_N"/>
</dbReference>
<keyword evidence="12" id="KW-0106">Calcium</keyword>
<keyword evidence="13 20" id="KW-0067">ATP-binding</keyword>
<keyword evidence="14" id="KW-0443">Lipid metabolism</keyword>
<dbReference type="SUPFAM" id="SSF111331">
    <property type="entry name" value="NAD kinase/diacylglycerol kinase-like"/>
    <property type="match status" value="2"/>
</dbReference>
<keyword evidence="26" id="KW-1185">Reference proteome</keyword>
<keyword evidence="4" id="KW-0963">Cytoplasm</keyword>
<feature type="domain" description="Phorbol-ester/DAG-type" evidence="22">
    <location>
        <begin position="399"/>
        <end position="448"/>
    </location>
</feature>
<dbReference type="PROSITE" id="PS50146">
    <property type="entry name" value="DAGK"/>
    <property type="match status" value="2"/>
</dbReference>
<feature type="region of interest" description="Disordered" evidence="21">
    <location>
        <begin position="176"/>
        <end position="197"/>
    </location>
</feature>
<keyword evidence="5 20" id="KW-0808">Transferase</keyword>
<evidence type="ECO:0000259" key="22">
    <source>
        <dbReference type="PROSITE" id="PS50081"/>
    </source>
</evidence>
<dbReference type="Pfam" id="PF14513">
    <property type="entry name" value="DAG_kinase_N"/>
    <property type="match status" value="3"/>
</dbReference>
<dbReference type="InterPro" id="IPR001206">
    <property type="entry name" value="Diacylglycerol_kinase_cat_dom"/>
</dbReference>
<comment type="subcellular location">
    <subcellularLocation>
        <location evidence="1">Cytoplasm</location>
    </subcellularLocation>
</comment>
<dbReference type="InterPro" id="IPR046349">
    <property type="entry name" value="C1-like_sf"/>
</dbReference>
<keyword evidence="9" id="KW-0863">Zinc-finger</keyword>
<dbReference type="FunFam" id="2.60.200.40:FF:000003">
    <property type="entry name" value="Diacylglycerol kinase"/>
    <property type="match status" value="2"/>
</dbReference>
<dbReference type="Gene3D" id="1.10.238.10">
    <property type="entry name" value="EF-hand"/>
    <property type="match status" value="3"/>
</dbReference>
<dbReference type="PROSITE" id="PS00479">
    <property type="entry name" value="ZF_DAG_PE_1"/>
    <property type="match status" value="5"/>
</dbReference>
<comment type="catalytic activity">
    <reaction evidence="16">
        <text>1,2-didecanoyl-sn-glycerol + ATP = 1,2-didecanoyl-sn-glycero-3-phosphate + ADP + H(+)</text>
        <dbReference type="Rhea" id="RHEA:43428"/>
        <dbReference type="ChEBI" id="CHEBI:15378"/>
        <dbReference type="ChEBI" id="CHEBI:18155"/>
        <dbReference type="ChEBI" id="CHEBI:30616"/>
        <dbReference type="ChEBI" id="CHEBI:78227"/>
        <dbReference type="ChEBI" id="CHEBI:456216"/>
    </reaction>
    <physiologicalReaction direction="left-to-right" evidence="16">
        <dbReference type="Rhea" id="RHEA:43429"/>
    </physiologicalReaction>
</comment>
<feature type="region of interest" description="Disordered" evidence="21">
    <location>
        <begin position="1782"/>
        <end position="1803"/>
    </location>
</feature>
<evidence type="ECO:0000313" key="26">
    <source>
        <dbReference type="Proteomes" id="UP000789524"/>
    </source>
</evidence>
<comment type="catalytic activity">
    <reaction evidence="17">
        <text>1-octadecanoyl-2-(5Z,8Z,11Z,14Z-eicosatetraenoyl)-sn-glycerol + ATP = 1-octadecanoyl-2-(5Z,8Z,11Z,14Z-eicosatetraenoyl)-sn-glycero-3-phosphate + ADP + H(+)</text>
        <dbReference type="Rhea" id="RHEA:40323"/>
        <dbReference type="ChEBI" id="CHEBI:15378"/>
        <dbReference type="ChEBI" id="CHEBI:30616"/>
        <dbReference type="ChEBI" id="CHEBI:75728"/>
        <dbReference type="ChEBI" id="CHEBI:77091"/>
        <dbReference type="ChEBI" id="CHEBI:456216"/>
    </reaction>
    <physiologicalReaction direction="left-to-right" evidence="17">
        <dbReference type="Rhea" id="RHEA:40324"/>
    </physiologicalReaction>
</comment>
<comment type="catalytic activity">
    <reaction evidence="18">
        <text>a 1,2-diacyl-sn-glycerol + ATP = a 1,2-diacyl-sn-glycero-3-phosphate + ADP + H(+)</text>
        <dbReference type="Rhea" id="RHEA:10272"/>
        <dbReference type="ChEBI" id="CHEBI:15378"/>
        <dbReference type="ChEBI" id="CHEBI:17815"/>
        <dbReference type="ChEBI" id="CHEBI:30616"/>
        <dbReference type="ChEBI" id="CHEBI:58608"/>
        <dbReference type="ChEBI" id="CHEBI:456216"/>
        <dbReference type="EC" id="2.7.1.107"/>
    </reaction>
    <physiologicalReaction direction="left-to-right" evidence="18">
        <dbReference type="Rhea" id="RHEA:10273"/>
    </physiologicalReaction>
</comment>
<dbReference type="GO" id="GO:0005737">
    <property type="term" value="C:cytoplasm"/>
    <property type="evidence" value="ECO:0007669"/>
    <property type="project" value="UniProtKB-SubCell"/>
</dbReference>
<dbReference type="FunFam" id="3.30.60.20:FF:000016">
    <property type="entry name" value="Diacylglycerol kinase"/>
    <property type="match status" value="3"/>
</dbReference>